<dbReference type="PROSITE" id="PS50928">
    <property type="entry name" value="ABC_TM1"/>
    <property type="match status" value="1"/>
</dbReference>
<proteinExistence type="inferred from homology"/>
<comment type="subcellular location">
    <subcellularLocation>
        <location evidence="1 7">Cell membrane</location>
        <topology evidence="1 7">Multi-pass membrane protein</topology>
    </subcellularLocation>
</comment>
<comment type="similarity">
    <text evidence="7">Belongs to the binding-protein-dependent transport system permease family.</text>
</comment>
<feature type="transmembrane region" description="Helical" evidence="7">
    <location>
        <begin position="141"/>
        <end position="161"/>
    </location>
</feature>
<dbReference type="InterPro" id="IPR035906">
    <property type="entry name" value="MetI-like_sf"/>
</dbReference>
<keyword evidence="2 7" id="KW-0813">Transport</keyword>
<dbReference type="GO" id="GO:0005886">
    <property type="term" value="C:plasma membrane"/>
    <property type="evidence" value="ECO:0007669"/>
    <property type="project" value="UniProtKB-SubCell"/>
</dbReference>
<dbReference type="AlphaFoldDB" id="A0A927CU95"/>
<evidence type="ECO:0000256" key="7">
    <source>
        <dbReference type="RuleBase" id="RU363032"/>
    </source>
</evidence>
<reference evidence="9" key="1">
    <citation type="submission" date="2020-09" db="EMBL/GenBank/DDBJ databases">
        <title>A novel bacterium of genus Paenibacillus, isolated from South China Sea.</title>
        <authorList>
            <person name="Huang H."/>
            <person name="Mo K."/>
            <person name="Hu Y."/>
        </authorList>
    </citation>
    <scope>NUCLEOTIDE SEQUENCE</scope>
    <source>
        <strain evidence="9">IB182493</strain>
    </source>
</reference>
<organism evidence="9 10">
    <name type="scientific">Paenibacillus arenilitoris</name>
    <dbReference type="NCBI Taxonomy" id="2772299"/>
    <lineage>
        <taxon>Bacteria</taxon>
        <taxon>Bacillati</taxon>
        <taxon>Bacillota</taxon>
        <taxon>Bacilli</taxon>
        <taxon>Bacillales</taxon>
        <taxon>Paenibacillaceae</taxon>
        <taxon>Paenibacillus</taxon>
    </lineage>
</organism>
<keyword evidence="5 7" id="KW-1133">Transmembrane helix</keyword>
<feature type="transmembrane region" description="Helical" evidence="7">
    <location>
        <begin position="182"/>
        <end position="204"/>
    </location>
</feature>
<dbReference type="RefSeq" id="WP_190865691.1">
    <property type="nucleotide sequence ID" value="NZ_JACXIY010000034.1"/>
</dbReference>
<dbReference type="PANTHER" id="PTHR43744">
    <property type="entry name" value="ABC TRANSPORTER PERMEASE PROTEIN MG189-RELATED-RELATED"/>
    <property type="match status" value="1"/>
</dbReference>
<dbReference type="Pfam" id="PF00528">
    <property type="entry name" value="BPD_transp_1"/>
    <property type="match status" value="1"/>
</dbReference>
<evidence type="ECO:0000256" key="4">
    <source>
        <dbReference type="ARBA" id="ARBA00022692"/>
    </source>
</evidence>
<feature type="transmembrane region" description="Helical" evidence="7">
    <location>
        <begin position="105"/>
        <end position="129"/>
    </location>
</feature>
<evidence type="ECO:0000256" key="6">
    <source>
        <dbReference type="ARBA" id="ARBA00023136"/>
    </source>
</evidence>
<keyword evidence="3" id="KW-1003">Cell membrane</keyword>
<dbReference type="Proteomes" id="UP000632125">
    <property type="component" value="Unassembled WGS sequence"/>
</dbReference>
<dbReference type="CDD" id="cd06261">
    <property type="entry name" value="TM_PBP2"/>
    <property type="match status" value="1"/>
</dbReference>
<protein>
    <submittedName>
        <fullName evidence="9">Carbohydrate ABC transporter permease</fullName>
    </submittedName>
</protein>
<dbReference type="Gene3D" id="1.10.3720.10">
    <property type="entry name" value="MetI-like"/>
    <property type="match status" value="1"/>
</dbReference>
<dbReference type="PANTHER" id="PTHR43744:SF12">
    <property type="entry name" value="ABC TRANSPORTER PERMEASE PROTEIN MG189-RELATED"/>
    <property type="match status" value="1"/>
</dbReference>
<dbReference type="PROSITE" id="PS51257">
    <property type="entry name" value="PROKAR_LIPOPROTEIN"/>
    <property type="match status" value="1"/>
</dbReference>
<evidence type="ECO:0000313" key="10">
    <source>
        <dbReference type="Proteomes" id="UP000632125"/>
    </source>
</evidence>
<feature type="transmembrane region" description="Helical" evidence="7">
    <location>
        <begin position="240"/>
        <end position="261"/>
    </location>
</feature>
<accession>A0A927CU95</accession>
<sequence length="276" mass="30675">MIRSKKTKLALYALLIVLSCFCLFPFLWLIRSSLMQMSQIYETPPVWIPSPFQFGNYSEALTVLPFGRYFLNTSLIVVLEVTGVVLTSAVCAYAFARLRWPGRNVVFMIILTSMMLPGAVTLIPVFLGWSSLGAVNTIVPLTVPAWFGGGAFNVFLIRQFLLTIPKDLDEAALVDGAGYIRIFTHIMFPLAKPALIVVGLFSFLNGWNDFLGPLIYLNDEAKFTLALGLQLFKGMYNAQWHLMMAATTMVVLPAIVVFFLGQKYFVEGIVMSGVKG</sequence>
<feature type="transmembrane region" description="Helical" evidence="7">
    <location>
        <begin position="9"/>
        <end position="30"/>
    </location>
</feature>
<evidence type="ECO:0000259" key="8">
    <source>
        <dbReference type="PROSITE" id="PS50928"/>
    </source>
</evidence>
<keyword evidence="10" id="KW-1185">Reference proteome</keyword>
<keyword evidence="6 7" id="KW-0472">Membrane</keyword>
<feature type="transmembrane region" description="Helical" evidence="7">
    <location>
        <begin position="69"/>
        <end position="93"/>
    </location>
</feature>
<evidence type="ECO:0000256" key="2">
    <source>
        <dbReference type="ARBA" id="ARBA00022448"/>
    </source>
</evidence>
<evidence type="ECO:0000256" key="5">
    <source>
        <dbReference type="ARBA" id="ARBA00022989"/>
    </source>
</evidence>
<gene>
    <name evidence="9" type="ORF">IDH41_24090</name>
</gene>
<feature type="domain" description="ABC transmembrane type-1" evidence="8">
    <location>
        <begin position="70"/>
        <end position="261"/>
    </location>
</feature>
<name>A0A927CU95_9BACL</name>
<comment type="caution">
    <text evidence="9">The sequence shown here is derived from an EMBL/GenBank/DDBJ whole genome shotgun (WGS) entry which is preliminary data.</text>
</comment>
<dbReference type="InterPro" id="IPR000515">
    <property type="entry name" value="MetI-like"/>
</dbReference>
<dbReference type="SUPFAM" id="SSF161098">
    <property type="entry name" value="MetI-like"/>
    <property type="match status" value="1"/>
</dbReference>
<dbReference type="EMBL" id="JACXIY010000034">
    <property type="protein sequence ID" value="MBD2871675.1"/>
    <property type="molecule type" value="Genomic_DNA"/>
</dbReference>
<evidence type="ECO:0000256" key="3">
    <source>
        <dbReference type="ARBA" id="ARBA00022475"/>
    </source>
</evidence>
<evidence type="ECO:0000313" key="9">
    <source>
        <dbReference type="EMBL" id="MBD2871675.1"/>
    </source>
</evidence>
<dbReference type="GO" id="GO:0055085">
    <property type="term" value="P:transmembrane transport"/>
    <property type="evidence" value="ECO:0007669"/>
    <property type="project" value="InterPro"/>
</dbReference>
<evidence type="ECO:0000256" key="1">
    <source>
        <dbReference type="ARBA" id="ARBA00004651"/>
    </source>
</evidence>
<keyword evidence="4 7" id="KW-0812">Transmembrane</keyword>